<reference evidence="2" key="1">
    <citation type="submission" date="2016-10" db="EMBL/GenBank/DDBJ databases">
        <authorList>
            <person name="Varghese N."/>
            <person name="Submissions S."/>
        </authorList>
    </citation>
    <scope>NUCLEOTIDE SEQUENCE [LARGE SCALE GENOMIC DNA]</scope>
    <source>
        <strain evidence="2">DSM 17298</strain>
    </source>
</reference>
<gene>
    <name evidence="1" type="ORF">SAMN03080598_02693</name>
</gene>
<evidence type="ECO:0008006" key="3">
    <source>
        <dbReference type="Google" id="ProtNLM"/>
    </source>
</evidence>
<evidence type="ECO:0000313" key="2">
    <source>
        <dbReference type="Proteomes" id="UP000236736"/>
    </source>
</evidence>
<dbReference type="OrthoDB" id="1490931at2"/>
<dbReference type="Proteomes" id="UP000236736">
    <property type="component" value="Unassembled WGS sequence"/>
</dbReference>
<sequence length="463" mass="53546">MLQEFITSSLVIDDDFEEVKDLISYLEDQKDIWVKYYSPSEVEKKTIPFNNRKIIFLDLYLDDSRSSTDNIALIRKYFKSIIGENFGTYGIVLWTKHINHFEDFCSKIFLKNNPFTLPLFVIPLDKTKFKKQGNYQGVLTELEEMLENDVSSSFFVEWNKAVKKGSDKTISTLYNLFESNEEKNKHLEAVLFNLACNYTGIPVNIIPKDSSVQAKDAVNTLLNQVNPFLQKDLVKSLMDSLQVEISNNHNDIKDLFLNPNKLKYDSSNGKTRVFSKLNSLLLLDFQNLSQDIALPGNIYEVLENQNQIYFKSFYNKDIEIKLEDHKDFKEKGKDTVGNEIDVPKVIKRIAIEVTPPCDFAGKKKQLQSRIVGGVMLDYDKKIKDTYFKGEAFYSFLHPIQIEGIEKPQMAIFDFYKFQTINESDLINKCKFKVIMKTKDKLFADILQKLSSHTARLGIAALYP</sequence>
<protein>
    <recommendedName>
        <fullName evidence="3">Response receiver domain-containing protein</fullName>
    </recommendedName>
</protein>
<dbReference type="EMBL" id="FNVR01000015">
    <property type="protein sequence ID" value="SEG15512.1"/>
    <property type="molecule type" value="Genomic_DNA"/>
</dbReference>
<evidence type="ECO:0000313" key="1">
    <source>
        <dbReference type="EMBL" id="SEG15512.1"/>
    </source>
</evidence>
<dbReference type="AlphaFoldDB" id="A0A1H5XV19"/>
<dbReference type="RefSeq" id="WP_103925336.1">
    <property type="nucleotide sequence ID" value="NZ_FNVR01000015.1"/>
</dbReference>
<name>A0A1H5XV19_9BACT</name>
<proteinExistence type="predicted"/>
<organism evidence="1 2">
    <name type="scientific">Algoriphagus boritolerans DSM 17298 = JCM 18970</name>
    <dbReference type="NCBI Taxonomy" id="1120964"/>
    <lineage>
        <taxon>Bacteria</taxon>
        <taxon>Pseudomonadati</taxon>
        <taxon>Bacteroidota</taxon>
        <taxon>Cytophagia</taxon>
        <taxon>Cytophagales</taxon>
        <taxon>Cyclobacteriaceae</taxon>
        <taxon>Algoriphagus</taxon>
    </lineage>
</organism>
<dbReference type="STRING" id="1120964.GCA_001313265_06548"/>
<keyword evidence="2" id="KW-1185">Reference proteome</keyword>
<accession>A0A1H5XV19</accession>